<comment type="subcellular location">
    <subcellularLocation>
        <location evidence="8">Cell inner membrane</location>
        <topology evidence="8">Multi-pass membrane protein</topology>
    </subcellularLocation>
    <subcellularLocation>
        <location evidence="1">Cell membrane</location>
        <topology evidence="1">Multi-pass membrane protein</topology>
    </subcellularLocation>
</comment>
<evidence type="ECO:0000256" key="8">
    <source>
        <dbReference type="RuleBase" id="RU365088"/>
    </source>
</evidence>
<dbReference type="GO" id="GO:0005886">
    <property type="term" value="C:plasma membrane"/>
    <property type="evidence" value="ECO:0007669"/>
    <property type="project" value="UniProtKB-SubCell"/>
</dbReference>
<evidence type="ECO:0000256" key="2">
    <source>
        <dbReference type="ARBA" id="ARBA00006236"/>
    </source>
</evidence>
<gene>
    <name evidence="10" type="ORF">EDC25_11125</name>
</gene>
<feature type="transmembrane region" description="Helical" evidence="8">
    <location>
        <begin position="317"/>
        <end position="340"/>
    </location>
</feature>
<dbReference type="InterPro" id="IPR020846">
    <property type="entry name" value="MFS_dom"/>
</dbReference>
<reference evidence="10 11" key="1">
    <citation type="submission" date="2019-03" db="EMBL/GenBank/DDBJ databases">
        <title>Genomic Encyclopedia of Type Strains, Phase IV (KMG-IV): sequencing the most valuable type-strain genomes for metagenomic binning, comparative biology and taxonomic classification.</title>
        <authorList>
            <person name="Goeker M."/>
        </authorList>
    </citation>
    <scope>NUCLEOTIDE SEQUENCE [LARGE SCALE GENOMIC DNA]</scope>
    <source>
        <strain evidence="10 11">DSM 21944</strain>
    </source>
</reference>
<feature type="transmembrane region" description="Helical" evidence="8">
    <location>
        <begin position="352"/>
        <end position="373"/>
    </location>
</feature>
<feature type="transmembrane region" description="Helical" evidence="8">
    <location>
        <begin position="257"/>
        <end position="275"/>
    </location>
</feature>
<dbReference type="PRINTS" id="PR01035">
    <property type="entry name" value="TCRTETA"/>
</dbReference>
<dbReference type="RefSeq" id="WP_164483976.1">
    <property type="nucleotide sequence ID" value="NZ_JBHLWF010000022.1"/>
</dbReference>
<keyword evidence="6 8" id="KW-1133">Transmembrane helix</keyword>
<evidence type="ECO:0000256" key="1">
    <source>
        <dbReference type="ARBA" id="ARBA00004651"/>
    </source>
</evidence>
<feature type="transmembrane region" description="Helical" evidence="8">
    <location>
        <begin position="287"/>
        <end position="305"/>
    </location>
</feature>
<dbReference type="Proteomes" id="UP000294599">
    <property type="component" value="Unassembled WGS sequence"/>
</dbReference>
<keyword evidence="8" id="KW-0997">Cell inner membrane</keyword>
<protein>
    <recommendedName>
        <fullName evidence="8">Bcr/CflA family efflux transporter</fullName>
    </recommendedName>
</protein>
<feature type="transmembrane region" description="Helical" evidence="8">
    <location>
        <begin position="379"/>
        <end position="396"/>
    </location>
</feature>
<name>A0A4R3LEC4_9GAMM</name>
<dbReference type="GO" id="GO:1990961">
    <property type="term" value="P:xenobiotic detoxification by transmembrane export across the plasma membrane"/>
    <property type="evidence" value="ECO:0007669"/>
    <property type="project" value="InterPro"/>
</dbReference>
<sequence length="422" mass="44972">MPTNADSPKATHSRFGLAALLAALAMFGPFSIDTMFPAFPAMAGALGVSDVAVQQTLSVYLIAYAAMALFHGPLSDAYGRRRLILVGTAVFTLASVGCALAPDLGWLLVFRAVQGISAGVGIIVGRAIIRDLYDGPDAQRLMSTVTMIFGVAPAIAPIIGGWVFEWAGWQAVFWFLCVFGVLLWLGCLLWLRETLPVAQRQPISVGSLWGGYAEMLRDPMFRRLSWSAAFNFGSLFLFISSAPMFVFEFLGMGALDFGWFFVPTISGMMVGAWLSGRLAGRVSAERCVGMAYAAMLVAGVANIAYCSSSLPFALPWAVLPIALTAFGIAIAFPAITLMLLDRYPTHRGAASSLQSFISLVFNAVIAGAAAPLLHGHPPVWLAISALTLSVAGYIAWQMRPRADGTPLPPVDSDVPLPNEGQQ</sequence>
<dbReference type="Gene3D" id="1.20.1720.10">
    <property type="entry name" value="Multidrug resistance protein D"/>
    <property type="match status" value="1"/>
</dbReference>
<feature type="transmembrane region" description="Helical" evidence="8">
    <location>
        <begin position="141"/>
        <end position="164"/>
    </location>
</feature>
<evidence type="ECO:0000256" key="5">
    <source>
        <dbReference type="ARBA" id="ARBA00022692"/>
    </source>
</evidence>
<evidence type="ECO:0000313" key="10">
    <source>
        <dbReference type="EMBL" id="TCS97745.1"/>
    </source>
</evidence>
<dbReference type="Pfam" id="PF07690">
    <property type="entry name" value="MFS_1"/>
    <property type="match status" value="1"/>
</dbReference>
<dbReference type="CDD" id="cd17320">
    <property type="entry name" value="MFS_MdfA_MDR_like"/>
    <property type="match status" value="1"/>
</dbReference>
<keyword evidence="11" id="KW-1185">Reference proteome</keyword>
<keyword evidence="7 8" id="KW-0472">Membrane</keyword>
<dbReference type="InterPro" id="IPR004812">
    <property type="entry name" value="Efflux_drug-R_Bcr/CmlA"/>
</dbReference>
<dbReference type="PROSITE" id="PS50850">
    <property type="entry name" value="MFS"/>
    <property type="match status" value="1"/>
</dbReference>
<evidence type="ECO:0000256" key="4">
    <source>
        <dbReference type="ARBA" id="ARBA00022475"/>
    </source>
</evidence>
<dbReference type="InterPro" id="IPR011701">
    <property type="entry name" value="MFS"/>
</dbReference>
<dbReference type="EMBL" id="SMAF01000011">
    <property type="protein sequence ID" value="TCS97745.1"/>
    <property type="molecule type" value="Genomic_DNA"/>
</dbReference>
<evidence type="ECO:0000313" key="11">
    <source>
        <dbReference type="Proteomes" id="UP000294599"/>
    </source>
</evidence>
<keyword evidence="4" id="KW-1003">Cell membrane</keyword>
<accession>A0A4R3LEC4</accession>
<dbReference type="GO" id="GO:0042910">
    <property type="term" value="F:xenobiotic transmembrane transporter activity"/>
    <property type="evidence" value="ECO:0007669"/>
    <property type="project" value="InterPro"/>
</dbReference>
<evidence type="ECO:0000256" key="7">
    <source>
        <dbReference type="ARBA" id="ARBA00023136"/>
    </source>
</evidence>
<dbReference type="InterPro" id="IPR001958">
    <property type="entry name" value="Tet-R_TetA/multi-R_MdtG-like"/>
</dbReference>
<organism evidence="10 11">
    <name type="scientific">Pseudofulvimonas gallinarii</name>
    <dbReference type="NCBI Taxonomy" id="634155"/>
    <lineage>
        <taxon>Bacteria</taxon>
        <taxon>Pseudomonadati</taxon>
        <taxon>Pseudomonadota</taxon>
        <taxon>Gammaproteobacteria</taxon>
        <taxon>Lysobacterales</taxon>
        <taxon>Rhodanobacteraceae</taxon>
        <taxon>Pseudofulvimonas</taxon>
    </lineage>
</organism>
<dbReference type="SUPFAM" id="SSF103473">
    <property type="entry name" value="MFS general substrate transporter"/>
    <property type="match status" value="1"/>
</dbReference>
<comment type="caution">
    <text evidence="8">Lacks conserved residue(s) required for the propagation of feature annotation.</text>
</comment>
<comment type="similarity">
    <text evidence="2 8">Belongs to the major facilitator superfamily. Bcr/CmlA family.</text>
</comment>
<dbReference type="AlphaFoldDB" id="A0A4R3LEC4"/>
<feature type="transmembrane region" description="Helical" evidence="8">
    <location>
        <begin position="83"/>
        <end position="102"/>
    </location>
</feature>
<dbReference type="PANTHER" id="PTHR23502:SF132">
    <property type="entry name" value="POLYAMINE TRANSPORTER 2-RELATED"/>
    <property type="match status" value="1"/>
</dbReference>
<proteinExistence type="inferred from homology"/>
<dbReference type="PANTHER" id="PTHR23502">
    <property type="entry name" value="MAJOR FACILITATOR SUPERFAMILY"/>
    <property type="match status" value="1"/>
</dbReference>
<feature type="domain" description="Major facilitator superfamily (MFS) profile" evidence="9">
    <location>
        <begin position="17"/>
        <end position="403"/>
    </location>
</feature>
<evidence type="ECO:0000256" key="3">
    <source>
        <dbReference type="ARBA" id="ARBA00022448"/>
    </source>
</evidence>
<feature type="transmembrane region" description="Helical" evidence="8">
    <location>
        <begin position="53"/>
        <end position="71"/>
    </location>
</feature>
<evidence type="ECO:0000259" key="9">
    <source>
        <dbReference type="PROSITE" id="PS50850"/>
    </source>
</evidence>
<feature type="transmembrane region" description="Helical" evidence="8">
    <location>
        <begin position="108"/>
        <end position="129"/>
    </location>
</feature>
<feature type="transmembrane region" description="Helical" evidence="8">
    <location>
        <begin position="170"/>
        <end position="191"/>
    </location>
</feature>
<dbReference type="NCBIfam" id="TIGR00710">
    <property type="entry name" value="efflux_Bcr_CflA"/>
    <property type="match status" value="1"/>
</dbReference>
<evidence type="ECO:0000256" key="6">
    <source>
        <dbReference type="ARBA" id="ARBA00022989"/>
    </source>
</evidence>
<comment type="caution">
    <text evidence="10">The sequence shown here is derived from an EMBL/GenBank/DDBJ whole genome shotgun (WGS) entry which is preliminary data.</text>
</comment>
<keyword evidence="3 8" id="KW-0813">Transport</keyword>
<feature type="transmembrane region" description="Helical" evidence="8">
    <location>
        <begin position="224"/>
        <end position="245"/>
    </location>
</feature>
<dbReference type="InterPro" id="IPR036259">
    <property type="entry name" value="MFS_trans_sf"/>
</dbReference>
<dbReference type="GO" id="GO:0015385">
    <property type="term" value="F:sodium:proton antiporter activity"/>
    <property type="evidence" value="ECO:0007669"/>
    <property type="project" value="TreeGrafter"/>
</dbReference>
<keyword evidence="5 8" id="KW-0812">Transmembrane</keyword>